<dbReference type="Gene3D" id="2.40.10.10">
    <property type="entry name" value="Trypsin-like serine proteases"/>
    <property type="match status" value="1"/>
</dbReference>
<feature type="chain" id="PRO_5002779765" evidence="1">
    <location>
        <begin position="22"/>
        <end position="352"/>
    </location>
</feature>
<dbReference type="Proteomes" id="UP000001029">
    <property type="component" value="Chromosome"/>
</dbReference>
<keyword evidence="3" id="KW-1185">Reference proteome</keyword>
<dbReference type="KEGG" id="emi:Emin_0149"/>
<evidence type="ECO:0000313" key="2">
    <source>
        <dbReference type="EMBL" id="ACC97714.1"/>
    </source>
</evidence>
<evidence type="ECO:0000256" key="1">
    <source>
        <dbReference type="SAM" id="SignalP"/>
    </source>
</evidence>
<dbReference type="STRING" id="445932.Emin_0149"/>
<sequence>MNKKIFFFFTLFVLLFTFCGAQVSVIKVTGYDEYTKEEDFNNTYDIRVFSAGMRTGKCQAVRIHKNWFFTAAHCVVPYCRTTCAKADKECEVKLKNCEIRVILNKNSSYEIYSTVTSGPKNQKVFFDASFDTQTPLDLKSTDIALFKYSPSKQKITVVNTKEMTAYPVNVFLSRVKGAKAFLDTANKRDFSAKYLPIISFDGKNNYKLNRVLSIISIEGSKKEVKISGDFENDSDGDKTPVYFLKDQQMLLAKNFGTKQGISGSGVMTNTGELVGISSFNADFTYKKNDKASKMEYSGFAPFSVKSLKLLSANMGNDYYDLEILDASDGYATAIPYSKLPEDIRAYLNYSKK</sequence>
<dbReference type="RefSeq" id="WP_012414329.1">
    <property type="nucleotide sequence ID" value="NC_010644.1"/>
</dbReference>
<protein>
    <submittedName>
        <fullName evidence="2">Uncharacterized protein</fullName>
    </submittedName>
</protein>
<name>B2KBM7_ELUMP</name>
<reference evidence="2 3" key="1">
    <citation type="journal article" date="2009" name="Appl. Environ. Microbiol.">
        <title>Genomic analysis of 'Elusimicrobium minutum,' the first cultivated representative of the phylum 'Elusimicrobia' (formerly termite group 1).</title>
        <authorList>
            <person name="Herlemann D.P.R."/>
            <person name="Geissinger O."/>
            <person name="Ikeda-Ohtsubo W."/>
            <person name="Kunin V."/>
            <person name="Sun H."/>
            <person name="Lapidus A."/>
            <person name="Hugenholtz P."/>
            <person name="Brune A."/>
        </authorList>
    </citation>
    <scope>NUCLEOTIDE SEQUENCE [LARGE SCALE GENOMIC DNA]</scope>
    <source>
        <strain evidence="2 3">Pei191</strain>
    </source>
</reference>
<dbReference type="AlphaFoldDB" id="B2KBM7"/>
<dbReference type="SUPFAM" id="SSF50494">
    <property type="entry name" value="Trypsin-like serine proteases"/>
    <property type="match status" value="1"/>
</dbReference>
<dbReference type="InterPro" id="IPR009003">
    <property type="entry name" value="Peptidase_S1_PA"/>
</dbReference>
<accession>B2KBM7</accession>
<dbReference type="EMBL" id="CP001055">
    <property type="protein sequence ID" value="ACC97714.1"/>
    <property type="molecule type" value="Genomic_DNA"/>
</dbReference>
<dbReference type="InterPro" id="IPR043504">
    <property type="entry name" value="Peptidase_S1_PA_chymotrypsin"/>
</dbReference>
<organism evidence="2 3">
    <name type="scientific">Elusimicrobium minutum (strain Pei191)</name>
    <dbReference type="NCBI Taxonomy" id="445932"/>
    <lineage>
        <taxon>Bacteria</taxon>
        <taxon>Pseudomonadati</taxon>
        <taxon>Elusimicrobiota</taxon>
        <taxon>Elusimicrobia</taxon>
        <taxon>Elusimicrobiales</taxon>
        <taxon>Elusimicrobiaceae</taxon>
        <taxon>Elusimicrobium</taxon>
    </lineage>
</organism>
<keyword evidence="1" id="KW-0732">Signal</keyword>
<dbReference type="OrthoDB" id="267336at2"/>
<feature type="signal peptide" evidence="1">
    <location>
        <begin position="1"/>
        <end position="21"/>
    </location>
</feature>
<gene>
    <name evidence="2" type="ordered locus">Emin_0149</name>
</gene>
<dbReference type="HOGENOM" id="CLU_786941_0_0_0"/>
<proteinExistence type="predicted"/>
<evidence type="ECO:0000313" key="3">
    <source>
        <dbReference type="Proteomes" id="UP000001029"/>
    </source>
</evidence>